<keyword evidence="1" id="KW-0547">Nucleotide-binding</keyword>
<dbReference type="GO" id="GO:0005694">
    <property type="term" value="C:chromosome"/>
    <property type="evidence" value="ECO:0007669"/>
    <property type="project" value="UniProtKB-ARBA"/>
</dbReference>
<reference evidence="9 10" key="1">
    <citation type="journal article" date="2020" name="bioRxiv">
        <title>Sequence and annotation of 42 cannabis genomes reveals extensive copy number variation in cannabinoid synthesis and pathogen resistance genes.</title>
        <authorList>
            <person name="Mckernan K.J."/>
            <person name="Helbert Y."/>
            <person name="Kane L.T."/>
            <person name="Ebling H."/>
            <person name="Zhang L."/>
            <person name="Liu B."/>
            <person name="Eaton Z."/>
            <person name="Mclaughlin S."/>
            <person name="Kingan S."/>
            <person name="Baybayan P."/>
            <person name="Concepcion G."/>
            <person name="Jordan M."/>
            <person name="Riva A."/>
            <person name="Barbazuk W."/>
            <person name="Harkins T."/>
        </authorList>
    </citation>
    <scope>NUCLEOTIDE SEQUENCE [LARGE SCALE GENOMIC DNA]</scope>
    <source>
        <strain evidence="10">cv. Jamaican Lion 4</strain>
        <tissue evidence="9">Leaf</tissue>
    </source>
</reference>
<evidence type="ECO:0000256" key="1">
    <source>
        <dbReference type="ARBA" id="ARBA00022741"/>
    </source>
</evidence>
<feature type="compositionally biased region" description="Basic and acidic residues" evidence="5">
    <location>
        <begin position="513"/>
        <end position="525"/>
    </location>
</feature>
<name>A0A7J6ID23_CANSA</name>
<keyword evidence="2" id="KW-0378">Hydrolase</keyword>
<dbReference type="InterPro" id="IPR045529">
    <property type="entry name" value="DUF6469"/>
</dbReference>
<comment type="caution">
    <text evidence="9">The sequence shown here is derived from an EMBL/GenBank/DDBJ whole genome shotgun (WGS) entry which is preliminary data.</text>
</comment>
<evidence type="ECO:0000313" key="9">
    <source>
        <dbReference type="EMBL" id="KAF4404600.1"/>
    </source>
</evidence>
<evidence type="ECO:0000256" key="4">
    <source>
        <dbReference type="ARBA" id="ARBA00022840"/>
    </source>
</evidence>
<dbReference type="Pfam" id="PF13086">
    <property type="entry name" value="AAA_11"/>
    <property type="match status" value="1"/>
</dbReference>
<dbReference type="InterPro" id="IPR047187">
    <property type="entry name" value="SF1_C_Upf1"/>
</dbReference>
<evidence type="ECO:0000259" key="8">
    <source>
        <dbReference type="Pfam" id="PF20073"/>
    </source>
</evidence>
<dbReference type="CDD" id="cd18808">
    <property type="entry name" value="SF1_C_Upf1"/>
    <property type="match status" value="1"/>
</dbReference>
<dbReference type="GO" id="GO:0004386">
    <property type="term" value="F:helicase activity"/>
    <property type="evidence" value="ECO:0007669"/>
    <property type="project" value="UniProtKB-KW"/>
</dbReference>
<dbReference type="InterPro" id="IPR027417">
    <property type="entry name" value="P-loop_NTPase"/>
</dbReference>
<dbReference type="AlphaFoldDB" id="A0A7J6ID23"/>
<evidence type="ECO:0008006" key="11">
    <source>
        <dbReference type="Google" id="ProtNLM"/>
    </source>
</evidence>
<dbReference type="InterPro" id="IPR045055">
    <property type="entry name" value="DNA2/NAM7-like"/>
</dbReference>
<dbReference type="Gene3D" id="3.40.50.300">
    <property type="entry name" value="P-loop containing nucleotide triphosphate hydrolases"/>
    <property type="match status" value="2"/>
</dbReference>
<evidence type="ECO:0000256" key="2">
    <source>
        <dbReference type="ARBA" id="ARBA00022801"/>
    </source>
</evidence>
<protein>
    <recommendedName>
        <fullName evidence="11">P-loop containing nucleoside triphosphate hydrolase</fullName>
    </recommendedName>
</protein>
<organism evidence="9 10">
    <name type="scientific">Cannabis sativa</name>
    <name type="common">Hemp</name>
    <name type="synonym">Marijuana</name>
    <dbReference type="NCBI Taxonomy" id="3483"/>
    <lineage>
        <taxon>Eukaryota</taxon>
        <taxon>Viridiplantae</taxon>
        <taxon>Streptophyta</taxon>
        <taxon>Embryophyta</taxon>
        <taxon>Tracheophyta</taxon>
        <taxon>Spermatophyta</taxon>
        <taxon>Magnoliopsida</taxon>
        <taxon>eudicotyledons</taxon>
        <taxon>Gunneridae</taxon>
        <taxon>Pentapetalae</taxon>
        <taxon>rosids</taxon>
        <taxon>fabids</taxon>
        <taxon>Rosales</taxon>
        <taxon>Cannabaceae</taxon>
        <taxon>Cannabis</taxon>
    </lineage>
</organism>
<dbReference type="PANTHER" id="PTHR10887">
    <property type="entry name" value="DNA2/NAM7 HELICASE FAMILY"/>
    <property type="match status" value="1"/>
</dbReference>
<feature type="region of interest" description="Disordered" evidence="5">
    <location>
        <begin position="489"/>
        <end position="532"/>
    </location>
</feature>
<dbReference type="InterPro" id="IPR041677">
    <property type="entry name" value="DNA2/NAM7_AAA_11"/>
</dbReference>
<evidence type="ECO:0000259" key="6">
    <source>
        <dbReference type="Pfam" id="PF13086"/>
    </source>
</evidence>
<dbReference type="Proteomes" id="UP000583929">
    <property type="component" value="Unassembled WGS sequence"/>
</dbReference>
<dbReference type="Pfam" id="PF13087">
    <property type="entry name" value="AAA_12"/>
    <property type="match status" value="1"/>
</dbReference>
<dbReference type="InterPro" id="IPR041679">
    <property type="entry name" value="DNA2/NAM7-like_C"/>
</dbReference>
<dbReference type="SUPFAM" id="SSF52540">
    <property type="entry name" value="P-loop containing nucleoside triphosphate hydrolases"/>
    <property type="match status" value="1"/>
</dbReference>
<keyword evidence="10" id="KW-1185">Reference proteome</keyword>
<feature type="compositionally biased region" description="Basic residues" evidence="5">
    <location>
        <begin position="495"/>
        <end position="512"/>
    </location>
</feature>
<keyword evidence="3" id="KW-0347">Helicase</keyword>
<evidence type="ECO:0000256" key="5">
    <source>
        <dbReference type="SAM" id="MobiDB-lite"/>
    </source>
</evidence>
<proteinExistence type="predicted"/>
<dbReference type="GO" id="GO:0016787">
    <property type="term" value="F:hydrolase activity"/>
    <property type="evidence" value="ECO:0007669"/>
    <property type="project" value="UniProtKB-KW"/>
</dbReference>
<evidence type="ECO:0000259" key="7">
    <source>
        <dbReference type="Pfam" id="PF13087"/>
    </source>
</evidence>
<dbReference type="Pfam" id="PF20073">
    <property type="entry name" value="DUF6469"/>
    <property type="match status" value="1"/>
</dbReference>
<feature type="domain" description="DNA2/NAM7 helicase-like C-terminal" evidence="7">
    <location>
        <begin position="726"/>
        <end position="922"/>
    </location>
</feature>
<dbReference type="PANTHER" id="PTHR10887:SF522">
    <property type="entry name" value="P-LOOP CONTAINING NUCLEOSIDE TRIPHOSPHATE HYDROLASES SUPERFAMILY PROTEIN"/>
    <property type="match status" value="1"/>
</dbReference>
<feature type="domain" description="DNA2/NAM7 helicase helicase" evidence="6">
    <location>
        <begin position="332"/>
        <end position="718"/>
    </location>
</feature>
<evidence type="ECO:0000256" key="3">
    <source>
        <dbReference type="ARBA" id="ARBA00022806"/>
    </source>
</evidence>
<feature type="domain" description="DUF6469" evidence="8">
    <location>
        <begin position="194"/>
        <end position="282"/>
    </location>
</feature>
<dbReference type="GO" id="GO:0005524">
    <property type="term" value="F:ATP binding"/>
    <property type="evidence" value="ECO:0007669"/>
    <property type="project" value="UniProtKB-KW"/>
</dbReference>
<gene>
    <name evidence="9" type="ORF">G4B88_005986</name>
</gene>
<sequence length="1165" mass="133832">MLQTKTDIKTTQILYENYFSSFVWGFSPFLTNKQSNEEPFSVFHWIVLEVTKGLVKGVAESSKYNGYGLGDVVLFGNKKRMKIKDHKELYHVFLDHRVKILYQCYVKQIPQTFSSTSEYLESFTTPLIEETRSDLSSNLATLSESLCYEIVDIEPSKDFELPHDLFYILQLNYGKEKKKSNKDNEDEDEDEDDDLVVGDLIAITNVRPKCINDLDRPRRPYLIAFVQHRRLRDESSCLVLSISSSKPILIEENMGKNRKRETLFAVKLMNMTTNIRIWNALRSDPEKGNMNIIKQVLHPPFSEAENCTLCCADKKCSDAYSAMKASLSNSDLNESQKAAVWSCFETRECNHHNTVKLVWGPPGTGKTKTVGFLLHSLLKIRCRTCTCAPTNTAVLEVTKRLVKGVAESSKYNGYGLGDVVLFGNKKRMKIKDHKELYHVFLDHRVKILYQCYVGQSGWNNNLLSMISLLEDPDEQYLLYLKAKQSVKNEEAEKNHKSKSKSRSKQKEKRSSKKEKEGNGHSGNKEEDNEDKEAPLTIEDFVRERFNCFAERLYFCVENLYKHLPTSLISLEEVEKMFEAYRSLKSFQNLVQNVSGDVLKNMNKSTMDEDYNFVKFNLARTKNLQTLQSLPENFPPLYSTEDFSMGIMMMIRKFCLQNACMVFCTVSSSAKLDSTEMLVIDEAAQLKECESAIPLQLHGLRHAILIGDERQLPAMVRSEISEEANFGRSLFERLTILDHKKYLLNVQHRMHPSISLFPNREFYNNQILDGHNVKHGAYSRRFLPGEMYGTYSFINVPHGKEEFDYKHSRMNMVEVAVVSDIIGSIYKESSRTKKKVRVGVISPYKAQVHVMSEKIGKKYSSDAQSDFSLSIRSVDGFQGGEEDIIIISTVRCNVNGSVGFLSNRQRSNVALTRARYCLWIVGSGTTLVKSGSVWKKLVIDAKERNCFHNAEEDKNLTNAIIATLLELNQHDVLANADSLLFRNAKWKVCFTNSFWTSMRRARNDELFEKVLSLLEKLSSGWRQPQGEKNHVVHGESSSLFVEHYMVNKNCFLIWAVDFIRERSHDIQVLKVWDVLPLLDLPKLSKKLDTFYKDYTVDKLTRCKHISNEGNLVVPMRWPVEPSSYKANSVQYLSNSLDALSLRDDTSRTNRIESTETNVSMYDLESE</sequence>
<dbReference type="FunFam" id="3.40.50.300:FF:000326">
    <property type="entry name" value="P-loop containing nucleoside triphosphate hydrolase"/>
    <property type="match status" value="1"/>
</dbReference>
<dbReference type="EMBL" id="JAATIQ010000001">
    <property type="protein sequence ID" value="KAF4404600.1"/>
    <property type="molecule type" value="Genomic_DNA"/>
</dbReference>
<accession>A0A7J6ID23</accession>
<evidence type="ECO:0000313" key="10">
    <source>
        <dbReference type="Proteomes" id="UP000583929"/>
    </source>
</evidence>
<keyword evidence="4" id="KW-0067">ATP-binding</keyword>